<sequence length="80" mass="9100">MAQLVNVRLNRSDAQPWGFRLQGGKDFGTPLVVQKTPPRDQKHINLCDDSSHLFGLIIVLRERRDALALPRINHLTLLCD</sequence>
<dbReference type="InterPro" id="IPR036034">
    <property type="entry name" value="PDZ_sf"/>
</dbReference>
<reference evidence="1" key="1">
    <citation type="submission" date="2022-08" db="UniProtKB">
        <authorList>
            <consortium name="EnsemblMetazoa"/>
        </authorList>
    </citation>
    <scope>IDENTIFICATION</scope>
    <source>
        <strain evidence="1">Israel</strain>
    </source>
</reference>
<proteinExistence type="predicted"/>
<dbReference type="EMBL" id="AJVK01017517">
    <property type="status" value="NOT_ANNOTATED_CDS"/>
    <property type="molecule type" value="Genomic_DNA"/>
</dbReference>
<dbReference type="VEuPathDB" id="VectorBase:PPAI010003"/>
<accession>A0A1B0DNF8</accession>
<dbReference type="Gene3D" id="2.30.42.10">
    <property type="match status" value="1"/>
</dbReference>
<keyword evidence="2" id="KW-1185">Reference proteome</keyword>
<evidence type="ECO:0000313" key="1">
    <source>
        <dbReference type="EnsemblMetazoa" id="PPAI010003-PA"/>
    </source>
</evidence>
<organism evidence="1 2">
    <name type="scientific">Phlebotomus papatasi</name>
    <name type="common">Sandfly</name>
    <dbReference type="NCBI Taxonomy" id="29031"/>
    <lineage>
        <taxon>Eukaryota</taxon>
        <taxon>Metazoa</taxon>
        <taxon>Ecdysozoa</taxon>
        <taxon>Arthropoda</taxon>
        <taxon>Hexapoda</taxon>
        <taxon>Insecta</taxon>
        <taxon>Pterygota</taxon>
        <taxon>Neoptera</taxon>
        <taxon>Endopterygota</taxon>
        <taxon>Diptera</taxon>
        <taxon>Nematocera</taxon>
        <taxon>Psychodoidea</taxon>
        <taxon>Psychodidae</taxon>
        <taxon>Phlebotomus</taxon>
        <taxon>Phlebotomus</taxon>
    </lineage>
</organism>
<evidence type="ECO:0000313" key="2">
    <source>
        <dbReference type="Proteomes" id="UP000092462"/>
    </source>
</evidence>
<name>A0A1B0DNF8_PHLPP</name>
<dbReference type="EnsemblMetazoa" id="PPAI010003-RA">
    <property type="protein sequence ID" value="PPAI010003-PA"/>
    <property type="gene ID" value="PPAI010003"/>
</dbReference>
<protein>
    <recommendedName>
        <fullName evidence="3">PDZ domain-containing protein</fullName>
    </recommendedName>
</protein>
<dbReference type="Proteomes" id="UP000092462">
    <property type="component" value="Unassembled WGS sequence"/>
</dbReference>
<evidence type="ECO:0008006" key="3">
    <source>
        <dbReference type="Google" id="ProtNLM"/>
    </source>
</evidence>
<dbReference type="AlphaFoldDB" id="A0A1B0DNF8"/>